<organism evidence="17 18">
    <name type="scientific">Oedothorax gibbosus</name>
    <dbReference type="NCBI Taxonomy" id="931172"/>
    <lineage>
        <taxon>Eukaryota</taxon>
        <taxon>Metazoa</taxon>
        <taxon>Ecdysozoa</taxon>
        <taxon>Arthropoda</taxon>
        <taxon>Chelicerata</taxon>
        <taxon>Arachnida</taxon>
        <taxon>Araneae</taxon>
        <taxon>Araneomorphae</taxon>
        <taxon>Entelegynae</taxon>
        <taxon>Araneoidea</taxon>
        <taxon>Linyphiidae</taxon>
        <taxon>Erigoninae</taxon>
        <taxon>Oedothorax</taxon>
    </lineage>
</organism>
<evidence type="ECO:0000256" key="9">
    <source>
        <dbReference type="ARBA" id="ARBA00023028"/>
    </source>
</evidence>
<feature type="repeat" description="ANK" evidence="16">
    <location>
        <begin position="378"/>
        <end position="412"/>
    </location>
</feature>
<evidence type="ECO:0000313" key="17">
    <source>
        <dbReference type="EMBL" id="KAG8180452.1"/>
    </source>
</evidence>
<dbReference type="Proteomes" id="UP000827092">
    <property type="component" value="Unassembled WGS sequence"/>
</dbReference>
<accession>A0AAV6U8R9</accession>
<reference evidence="17 18" key="1">
    <citation type="journal article" date="2022" name="Nat. Ecol. Evol.">
        <title>A masculinizing supergene underlies an exaggerated male reproductive morph in a spider.</title>
        <authorList>
            <person name="Hendrickx F."/>
            <person name="De Corte Z."/>
            <person name="Sonet G."/>
            <person name="Van Belleghem S.M."/>
            <person name="Kostlbacher S."/>
            <person name="Vangestel C."/>
        </authorList>
    </citation>
    <scope>NUCLEOTIDE SEQUENCE [LARGE SCALE GENOMIC DNA]</scope>
    <source>
        <strain evidence="17">W744_W776</strain>
    </source>
</reference>
<keyword evidence="12" id="KW-1053">Target membrane</keyword>
<keyword evidence="11" id="KW-0472">Membrane</keyword>
<keyword evidence="4" id="KW-0964">Secreted</keyword>
<dbReference type="AlphaFoldDB" id="A0AAV6U8R9"/>
<comment type="subcellular location">
    <subcellularLocation>
        <location evidence="2">Secreted</location>
    </subcellularLocation>
    <subcellularLocation>
        <location evidence="1">Target cell membrane</location>
    </subcellularLocation>
</comment>
<keyword evidence="6" id="KW-0800">Toxin</keyword>
<comment type="subunit">
    <text evidence="14">Homotetramer in membranes.</text>
</comment>
<evidence type="ECO:0000256" key="8">
    <source>
        <dbReference type="ARBA" id="ARBA00022737"/>
    </source>
</evidence>
<keyword evidence="18" id="KW-1185">Reference proteome</keyword>
<keyword evidence="8" id="KW-0677">Repeat</keyword>
<keyword evidence="10 16" id="KW-0040">ANK repeat</keyword>
<proteinExistence type="inferred from homology"/>
<dbReference type="InterPro" id="IPR036770">
    <property type="entry name" value="Ankyrin_rpt-contain_sf"/>
</dbReference>
<evidence type="ECO:0000256" key="15">
    <source>
        <dbReference type="ARBA" id="ARBA00049811"/>
    </source>
</evidence>
<keyword evidence="7" id="KW-0528">Neurotoxin</keyword>
<dbReference type="PROSITE" id="PS50088">
    <property type="entry name" value="ANK_REPEAT"/>
    <property type="match status" value="3"/>
</dbReference>
<dbReference type="GO" id="GO:0044231">
    <property type="term" value="C:host cell presynaptic membrane"/>
    <property type="evidence" value="ECO:0007669"/>
    <property type="project" value="UniProtKB-KW"/>
</dbReference>
<dbReference type="PANTHER" id="PTHR24198">
    <property type="entry name" value="ANKYRIN REPEAT AND PROTEIN KINASE DOMAIN-CONTAINING PROTEIN"/>
    <property type="match status" value="1"/>
</dbReference>
<feature type="repeat" description="ANK" evidence="16">
    <location>
        <begin position="413"/>
        <end position="447"/>
    </location>
</feature>
<evidence type="ECO:0000256" key="10">
    <source>
        <dbReference type="ARBA" id="ARBA00023043"/>
    </source>
</evidence>
<feature type="repeat" description="ANK" evidence="16">
    <location>
        <begin position="447"/>
        <end position="480"/>
    </location>
</feature>
<evidence type="ECO:0000256" key="14">
    <source>
        <dbReference type="ARBA" id="ARBA00049715"/>
    </source>
</evidence>
<gene>
    <name evidence="17" type="ORF">JTE90_024842</name>
</gene>
<dbReference type="GO" id="GO:0006887">
    <property type="term" value="P:exocytosis"/>
    <property type="evidence" value="ECO:0007669"/>
    <property type="project" value="UniProtKB-KW"/>
</dbReference>
<evidence type="ECO:0000256" key="5">
    <source>
        <dbReference type="ARBA" id="ARBA00022537"/>
    </source>
</evidence>
<evidence type="ECO:0000256" key="4">
    <source>
        <dbReference type="ARBA" id="ARBA00022525"/>
    </source>
</evidence>
<evidence type="ECO:0000256" key="13">
    <source>
        <dbReference type="ARBA" id="ARBA00049657"/>
    </source>
</evidence>
<evidence type="ECO:0000256" key="2">
    <source>
        <dbReference type="ARBA" id="ARBA00004613"/>
    </source>
</evidence>
<keyword evidence="3" id="KW-0268">Exocytosis</keyword>
<dbReference type="Gene3D" id="1.25.40.20">
    <property type="entry name" value="Ankyrin repeat-containing domain"/>
    <property type="match status" value="1"/>
</dbReference>
<dbReference type="PANTHER" id="PTHR24198:SF165">
    <property type="entry name" value="ANKYRIN REPEAT-CONTAINING PROTEIN-RELATED"/>
    <property type="match status" value="1"/>
</dbReference>
<protein>
    <recommendedName>
        <fullName evidence="15">Alpha-latrotoxin</fullName>
    </recommendedName>
</protein>
<dbReference type="EMBL" id="JAFNEN010000563">
    <property type="protein sequence ID" value="KAG8180452.1"/>
    <property type="molecule type" value="Genomic_DNA"/>
</dbReference>
<dbReference type="Pfam" id="PF12796">
    <property type="entry name" value="Ank_2"/>
    <property type="match status" value="1"/>
</dbReference>
<dbReference type="SUPFAM" id="SSF48403">
    <property type="entry name" value="Ankyrin repeat"/>
    <property type="match status" value="1"/>
</dbReference>
<keyword evidence="9" id="KW-0638">Presynaptic neurotoxin</keyword>
<evidence type="ECO:0000313" key="18">
    <source>
        <dbReference type="Proteomes" id="UP000827092"/>
    </source>
</evidence>
<evidence type="ECO:0000256" key="16">
    <source>
        <dbReference type="PROSITE-ProRule" id="PRU00023"/>
    </source>
</evidence>
<dbReference type="InterPro" id="IPR002110">
    <property type="entry name" value="Ankyrin_rpt"/>
</dbReference>
<dbReference type="GO" id="GO:0005576">
    <property type="term" value="C:extracellular region"/>
    <property type="evidence" value="ECO:0007669"/>
    <property type="project" value="UniProtKB-SubCell"/>
</dbReference>
<dbReference type="GO" id="GO:0090729">
    <property type="term" value="F:toxin activity"/>
    <property type="evidence" value="ECO:0007669"/>
    <property type="project" value="UniProtKB-KW"/>
</dbReference>
<dbReference type="GO" id="GO:0044218">
    <property type="term" value="C:other organism cell membrane"/>
    <property type="evidence" value="ECO:0007669"/>
    <property type="project" value="UniProtKB-KW"/>
</dbReference>
<evidence type="ECO:0000256" key="12">
    <source>
        <dbReference type="ARBA" id="ARBA00023298"/>
    </source>
</evidence>
<keyword evidence="5" id="KW-1052">Target cell membrane</keyword>
<evidence type="ECO:0000256" key="7">
    <source>
        <dbReference type="ARBA" id="ARBA00022699"/>
    </source>
</evidence>
<comment type="similarity">
    <text evidence="13">Belongs to the cationic peptide 01 (latrotoxin) family. 03 (alpha-latrotoxin) subfamily.</text>
</comment>
<dbReference type="SMART" id="SM00248">
    <property type="entry name" value="ANK"/>
    <property type="match status" value="8"/>
</dbReference>
<comment type="caution">
    <text evidence="17">The sequence shown here is derived from an EMBL/GenBank/DDBJ whole genome shotgun (WGS) entry which is preliminary data.</text>
</comment>
<evidence type="ECO:0000256" key="6">
    <source>
        <dbReference type="ARBA" id="ARBA00022656"/>
    </source>
</evidence>
<dbReference type="PROSITE" id="PS50297">
    <property type="entry name" value="ANK_REP_REGION"/>
    <property type="match status" value="2"/>
</dbReference>
<evidence type="ECO:0000256" key="3">
    <source>
        <dbReference type="ARBA" id="ARBA00022483"/>
    </source>
</evidence>
<name>A0AAV6U8R9_9ARAC</name>
<evidence type="ECO:0000256" key="1">
    <source>
        <dbReference type="ARBA" id="ARBA00004175"/>
    </source>
</evidence>
<sequence>MAFLYSVDDQFNLEDGIDPTLLKEPDSQVRHYRRYNGSKDLLEAGADDEDLLCSDERSPLCVLLHSPKCTEAKVKAMIRHGVLGRSCIAHKDIFCCYMSSPNRIDKDIFCLILLRLHGVRSFPNQAMCVLLSHSSCESSLVDMLLSVGCRFDKCIVHESSFHCYLDESVHDPKRELKEDILQVLAKNFTRDFIRILYGLDPSPLCLLLRHPKCSSNLVKLLLQFEAVIECHQHVTALHCYLDRSDLRERIDVNPDILRRLLETGLDVNHPNSRRRTPLCMMLHYFNCSAEALKIMLAAGADIYNCYAHLSLLFCYIANNNIEKKSLKVILEHYPTINLVNFSGETPLHRALKFSKYEVDAMKLFLDHPDTHIHPVTHNGSTYLQCALENPHVKYEVIEELIKKGVNVNSINYRYMTALHSAVGNPHCSLEMIELLLDSGASLEVTDAGRTPLEMALMKKPNPNLVRLLLDAGAPLYINNRSVLELAFKIFYCRPCKRNFDCLLLVTKFGVALKGSNFLNTLTTICDLKHLNWYPYFKHHLLMYVMLCLKQARKMCDLYLKPNLTLSRLVSADRRDTTRVCDVDILKFLAKNYLSLSLYLDVISMKVDRKAVCDSLSRLRVCAVSPVEKEVFLNGDILCYLSSFVPTEDLLSFFVAYYEAV</sequence>
<evidence type="ECO:0000256" key="11">
    <source>
        <dbReference type="ARBA" id="ARBA00023136"/>
    </source>
</evidence>